<name>A0ACC0GJ65_9ERIC</name>
<sequence length="993" mass="111527">MVSVLTILFTILICFGAGGIEAQTGRIADDEMNALHEIAEQVGKKDWDFNQTNCDENGYWGKTIVVKPTYNNTVNCTCSSGVCHITAIFLKGQDLSGVLPRSLAKLPYLKTVDFTRNYLNGTIPPEWASIKLEYLSVTVNRLSGPIPNYLGNITSLIYMSLENNLFYGTVPAELGNLVNLENLILSVNNLTGELPKDLNNLRNLTELRLSSNNFTGKLPSFQSWKQLQKLELQASGFEGPIPPSISLLHNLTELRISNLNGWDSQFPLLENMSEMHMLMLCNCNISGSIPKYLTTMKQLKFLDLSFNRLEGTVPNFEGTKDLHFMWLTRNKLGGPLPDWIKTRTTFYPIDLSYNNFSEISRPSSCKSTLNLFRSFFSGKTEFADCMTACQSKQYSLHINCGGARTTIGNIIYEADEDAGSPAEFFSVSPNWGTSTTGLFWDTGENGTYVATNKSIITMDDSQLYTNARLSPLSLTYYGRCLANGKYTVTLHFAEIIFRNNQSFQSLGRRIFDVYIQDVLVLPDFNIENVAHGVDKAVVQRFNTLVKNNTIEIRFYWAGKGTRAVPTKGNYGPLISAISVESNFKRPLEKKTKIFIIVGVVALLLCLIFIILFTFWWKGRSRSNTSREQDLRGLELQTGLFTFRQLQDATNNFDEANKIGEGGFGSVYKGVLLDGTVIAVKQLSSKSKQGNREFVNEIGMISGLQHPNLVRLYGCCIERDQLLLVYEYMEKNSLARALFGPEECQLELDWPTRVRICIGIARGLAFLHEESRLKIVHRDIKATNILLDMDLNPKISDFGLAKLHEDENTHISTRIAGTIGYMAPEYALWGHLTHKADVYSFGIVALEIIAGKNNMKYRAIENYVCLLDWALALQKKGNLVELMDPKLGSNFNEEEAIKIIKVALSCTNPSSVVRPTMSAVVRMLEGDICVEELMMDQSEYGDDLRFKSLRDKYYELQRQNSSEGQTLIDLSETARNGSSSTTSHDLYTISLDSH</sequence>
<gene>
    <name evidence="1" type="ORF">LOK49_LG09G00983</name>
</gene>
<evidence type="ECO:0000313" key="2">
    <source>
        <dbReference type="Proteomes" id="UP001060215"/>
    </source>
</evidence>
<keyword evidence="2" id="KW-1185">Reference proteome</keyword>
<evidence type="ECO:0000313" key="1">
    <source>
        <dbReference type="EMBL" id="KAI8001105.1"/>
    </source>
</evidence>
<accession>A0ACC0GJ65</accession>
<dbReference type="EMBL" id="CM045765">
    <property type="protein sequence ID" value="KAI8001105.1"/>
    <property type="molecule type" value="Genomic_DNA"/>
</dbReference>
<comment type="caution">
    <text evidence="1">The sequence shown here is derived from an EMBL/GenBank/DDBJ whole genome shotgun (WGS) entry which is preliminary data.</text>
</comment>
<reference evidence="1 2" key="1">
    <citation type="journal article" date="2022" name="Plant J.">
        <title>Chromosome-level genome of Camellia lanceoleosa provides a valuable resource for understanding genome evolution and self-incompatibility.</title>
        <authorList>
            <person name="Gong W."/>
            <person name="Xiao S."/>
            <person name="Wang L."/>
            <person name="Liao Z."/>
            <person name="Chang Y."/>
            <person name="Mo W."/>
            <person name="Hu G."/>
            <person name="Li W."/>
            <person name="Zhao G."/>
            <person name="Zhu H."/>
            <person name="Hu X."/>
            <person name="Ji K."/>
            <person name="Xiang X."/>
            <person name="Song Q."/>
            <person name="Yuan D."/>
            <person name="Jin S."/>
            <person name="Zhang L."/>
        </authorList>
    </citation>
    <scope>NUCLEOTIDE SEQUENCE [LARGE SCALE GENOMIC DNA]</scope>
    <source>
        <strain evidence="1">SQ_2022a</strain>
    </source>
</reference>
<organism evidence="1 2">
    <name type="scientific">Camellia lanceoleosa</name>
    <dbReference type="NCBI Taxonomy" id="1840588"/>
    <lineage>
        <taxon>Eukaryota</taxon>
        <taxon>Viridiplantae</taxon>
        <taxon>Streptophyta</taxon>
        <taxon>Embryophyta</taxon>
        <taxon>Tracheophyta</taxon>
        <taxon>Spermatophyta</taxon>
        <taxon>Magnoliopsida</taxon>
        <taxon>eudicotyledons</taxon>
        <taxon>Gunneridae</taxon>
        <taxon>Pentapetalae</taxon>
        <taxon>asterids</taxon>
        <taxon>Ericales</taxon>
        <taxon>Theaceae</taxon>
        <taxon>Camellia</taxon>
    </lineage>
</organism>
<proteinExistence type="predicted"/>
<dbReference type="Proteomes" id="UP001060215">
    <property type="component" value="Chromosome 8"/>
</dbReference>
<protein>
    <submittedName>
        <fullName evidence="1">Leucine-rich repeat receptor-like serine/threonine-protein kinase</fullName>
    </submittedName>
</protein>